<accession>A0ABS1T8P2</accession>
<dbReference type="PANTHER" id="PTHR30146:SF24">
    <property type="entry name" value="XYLOSE OPERON REGULATORY PROTEIN"/>
    <property type="match status" value="1"/>
</dbReference>
<dbReference type="Proteomes" id="UP000632377">
    <property type="component" value="Unassembled WGS sequence"/>
</dbReference>
<proteinExistence type="predicted"/>
<dbReference type="CDD" id="cd06267">
    <property type="entry name" value="PBP1_LacI_sugar_binding-like"/>
    <property type="match status" value="1"/>
</dbReference>
<sequence>MSCTIKDIAKQANISISAVSLVLNDKPCRISQEKKELIKKIAKENHYTPNINARSLVTKETKTFGLIIPDIENIFFSRLTKSIESYCRESGYTLIIVNSNDEYEQDLYLIDLLLSRGIDGLFITFSTSAYKHEKEMCAKLNKLTVPYILIDRFFSDFNCNKVYFNNKKGAYLATRYLIEQGHKKISCIIHSITSHNLSYRFEGYKEAMDEYGLEVKEEYIIKGDYYIESGYNAGDIIMKNSTTAVFVSNDMMTLGLLKRLKEEGIKVPEDLSIVSYDNTLNDFIIDLQLTSVEQNILNLGKKASELMISLIQNRHSKFADICLEPKLVVNNSVKKIID</sequence>
<dbReference type="InterPro" id="IPR010982">
    <property type="entry name" value="Lambda_DNA-bd_dom_sf"/>
</dbReference>
<dbReference type="InterPro" id="IPR001761">
    <property type="entry name" value="Peripla_BP/Lac1_sug-bd_dom"/>
</dbReference>
<dbReference type="CDD" id="cd01392">
    <property type="entry name" value="HTH_LacI"/>
    <property type="match status" value="1"/>
</dbReference>
<dbReference type="SMART" id="SM00354">
    <property type="entry name" value="HTH_LACI"/>
    <property type="match status" value="1"/>
</dbReference>
<evidence type="ECO:0000313" key="6">
    <source>
        <dbReference type="Proteomes" id="UP000632377"/>
    </source>
</evidence>
<evidence type="ECO:0000256" key="3">
    <source>
        <dbReference type="ARBA" id="ARBA00023163"/>
    </source>
</evidence>
<dbReference type="PROSITE" id="PS50932">
    <property type="entry name" value="HTH_LACI_2"/>
    <property type="match status" value="1"/>
</dbReference>
<keyword evidence="6" id="KW-1185">Reference proteome</keyword>
<evidence type="ECO:0000259" key="4">
    <source>
        <dbReference type="PROSITE" id="PS50932"/>
    </source>
</evidence>
<keyword evidence="1" id="KW-0805">Transcription regulation</keyword>
<evidence type="ECO:0000313" key="5">
    <source>
        <dbReference type="EMBL" id="MBL4934388.1"/>
    </source>
</evidence>
<keyword evidence="3" id="KW-0804">Transcription</keyword>
<dbReference type="Gene3D" id="1.10.260.40">
    <property type="entry name" value="lambda repressor-like DNA-binding domains"/>
    <property type="match status" value="1"/>
</dbReference>
<gene>
    <name evidence="5" type="ORF">JK636_01300</name>
</gene>
<dbReference type="RefSeq" id="WP_202747026.1">
    <property type="nucleotide sequence ID" value="NZ_JAESWC010000001.1"/>
</dbReference>
<dbReference type="Pfam" id="PF00356">
    <property type="entry name" value="LacI"/>
    <property type="match status" value="1"/>
</dbReference>
<dbReference type="SUPFAM" id="SSF53822">
    <property type="entry name" value="Periplasmic binding protein-like I"/>
    <property type="match status" value="1"/>
</dbReference>
<dbReference type="EMBL" id="JAESWC010000001">
    <property type="protein sequence ID" value="MBL4934388.1"/>
    <property type="molecule type" value="Genomic_DNA"/>
</dbReference>
<dbReference type="Pfam" id="PF00532">
    <property type="entry name" value="Peripla_BP_1"/>
    <property type="match status" value="1"/>
</dbReference>
<reference evidence="5 6" key="1">
    <citation type="submission" date="2021-01" db="EMBL/GenBank/DDBJ databases">
        <title>Genome public.</title>
        <authorList>
            <person name="Liu C."/>
            <person name="Sun Q."/>
        </authorList>
    </citation>
    <scope>NUCLEOTIDE SEQUENCE [LARGE SCALE GENOMIC DNA]</scope>
    <source>
        <strain evidence="5 6">YIM B02515</strain>
    </source>
</reference>
<evidence type="ECO:0000256" key="2">
    <source>
        <dbReference type="ARBA" id="ARBA00023125"/>
    </source>
</evidence>
<dbReference type="InterPro" id="IPR000843">
    <property type="entry name" value="HTH_LacI"/>
</dbReference>
<comment type="caution">
    <text evidence="5">The sequence shown here is derived from an EMBL/GenBank/DDBJ whole genome shotgun (WGS) entry which is preliminary data.</text>
</comment>
<keyword evidence="2 5" id="KW-0238">DNA-binding</keyword>
<dbReference type="GO" id="GO:0003677">
    <property type="term" value="F:DNA binding"/>
    <property type="evidence" value="ECO:0007669"/>
    <property type="project" value="UniProtKB-KW"/>
</dbReference>
<name>A0ABS1T8P2_9CLOT</name>
<dbReference type="InterPro" id="IPR028082">
    <property type="entry name" value="Peripla_BP_I"/>
</dbReference>
<feature type="domain" description="HTH lacI-type" evidence="4">
    <location>
        <begin position="4"/>
        <end position="58"/>
    </location>
</feature>
<organism evidence="5 6">
    <name type="scientific">Clostridium rhizosphaerae</name>
    <dbReference type="NCBI Taxonomy" id="2803861"/>
    <lineage>
        <taxon>Bacteria</taxon>
        <taxon>Bacillati</taxon>
        <taxon>Bacillota</taxon>
        <taxon>Clostridia</taxon>
        <taxon>Eubacteriales</taxon>
        <taxon>Clostridiaceae</taxon>
        <taxon>Clostridium</taxon>
    </lineage>
</organism>
<dbReference type="Gene3D" id="3.40.50.2300">
    <property type="match status" value="2"/>
</dbReference>
<evidence type="ECO:0000256" key="1">
    <source>
        <dbReference type="ARBA" id="ARBA00023015"/>
    </source>
</evidence>
<dbReference type="PANTHER" id="PTHR30146">
    <property type="entry name" value="LACI-RELATED TRANSCRIPTIONAL REPRESSOR"/>
    <property type="match status" value="1"/>
</dbReference>
<protein>
    <submittedName>
        <fullName evidence="5">LacI family DNA-binding transcriptional regulator</fullName>
    </submittedName>
</protein>
<dbReference type="SUPFAM" id="SSF47413">
    <property type="entry name" value="lambda repressor-like DNA-binding domains"/>
    <property type="match status" value="1"/>
</dbReference>